<gene>
    <name evidence="3" type="ORF">PVAP13_9NG397800</name>
</gene>
<evidence type="ECO:0000313" key="3">
    <source>
        <dbReference type="EMBL" id="KAG2538801.1"/>
    </source>
</evidence>
<dbReference type="Pfam" id="PF00646">
    <property type="entry name" value="F-box"/>
    <property type="match status" value="1"/>
</dbReference>
<dbReference type="InterPro" id="IPR036047">
    <property type="entry name" value="F-box-like_dom_sf"/>
</dbReference>
<dbReference type="PANTHER" id="PTHR32133">
    <property type="entry name" value="OS07G0120400 PROTEIN"/>
    <property type="match status" value="1"/>
</dbReference>
<dbReference type="Proteomes" id="UP000823388">
    <property type="component" value="Chromosome 9N"/>
</dbReference>
<organism evidence="3 4">
    <name type="scientific">Panicum virgatum</name>
    <name type="common">Blackwell switchgrass</name>
    <dbReference type="NCBI Taxonomy" id="38727"/>
    <lineage>
        <taxon>Eukaryota</taxon>
        <taxon>Viridiplantae</taxon>
        <taxon>Streptophyta</taxon>
        <taxon>Embryophyta</taxon>
        <taxon>Tracheophyta</taxon>
        <taxon>Spermatophyta</taxon>
        <taxon>Magnoliopsida</taxon>
        <taxon>Liliopsida</taxon>
        <taxon>Poales</taxon>
        <taxon>Poaceae</taxon>
        <taxon>PACMAD clade</taxon>
        <taxon>Panicoideae</taxon>
        <taxon>Panicodae</taxon>
        <taxon>Paniceae</taxon>
        <taxon>Panicinae</taxon>
        <taxon>Panicum</taxon>
        <taxon>Panicum sect. Hiantes</taxon>
    </lineage>
</organism>
<dbReference type="PANTHER" id="PTHR32133:SF271">
    <property type="entry name" value="F-BOX DOMAIN-CONTAINING PROTEIN"/>
    <property type="match status" value="1"/>
</dbReference>
<dbReference type="InterPro" id="IPR001810">
    <property type="entry name" value="F-box_dom"/>
</dbReference>
<dbReference type="Gene3D" id="1.20.1280.50">
    <property type="match status" value="1"/>
</dbReference>
<evidence type="ECO:0000256" key="1">
    <source>
        <dbReference type="SAM" id="MobiDB-lite"/>
    </source>
</evidence>
<protein>
    <recommendedName>
        <fullName evidence="2">F-box domain-containing protein</fullName>
    </recommendedName>
</protein>
<feature type="region of interest" description="Disordered" evidence="1">
    <location>
        <begin position="1"/>
        <end position="23"/>
    </location>
</feature>
<evidence type="ECO:0000259" key="2">
    <source>
        <dbReference type="Pfam" id="PF00646"/>
    </source>
</evidence>
<sequence>MSEDIGDMTGGGQQGNKSAAVPAGSPLEDDNLLSVILCRLPSVPSSLPRASLVCKQWRLLVSDPRFLRDFRSHHQKPPLLGFFSVDFLGNIEFTTMLGPSSDCICIPAERFSLQVSPASRILRCHHGRVLVLNQVGTRTMGQHFLVWDPVTGKLLNVAFPPGIDGKMMRVIDGGVVCAATDQGHVHGACHSDPFRVVFIGEYKGHIFACVYSSETRAWGNLYSMTSPLAYFVTNSPKCPSNLVRNNSICLLIFGEKAVILEFDWGRGTLAHIDVPSDAYQFDAFIGGMCQFMVTPADSDSGGLSFILLSSFSVHVWKRVSHGGTDATWMLGDTIELRKLLSLKPIMSLSIMGLDEDNNVIFKLTDSVVFTVNLETLQFKRLSTQLPFYPISFHPFKSFYTPGVRVCAGHNDIKSLSGA</sequence>
<accession>A0A8T0MN11</accession>
<dbReference type="AlphaFoldDB" id="A0A8T0MN11"/>
<proteinExistence type="predicted"/>
<keyword evidence="4" id="KW-1185">Reference proteome</keyword>
<comment type="caution">
    <text evidence="3">The sequence shown here is derived from an EMBL/GenBank/DDBJ whole genome shotgun (WGS) entry which is preliminary data.</text>
</comment>
<dbReference type="EMBL" id="CM029054">
    <property type="protein sequence ID" value="KAG2538801.1"/>
    <property type="molecule type" value="Genomic_DNA"/>
</dbReference>
<name>A0A8T0MN11_PANVG</name>
<evidence type="ECO:0000313" key="4">
    <source>
        <dbReference type="Proteomes" id="UP000823388"/>
    </source>
</evidence>
<feature type="domain" description="F-box" evidence="2">
    <location>
        <begin position="30"/>
        <end position="68"/>
    </location>
</feature>
<reference evidence="3" key="1">
    <citation type="submission" date="2020-05" db="EMBL/GenBank/DDBJ databases">
        <title>WGS assembly of Panicum virgatum.</title>
        <authorList>
            <person name="Lovell J.T."/>
            <person name="Jenkins J."/>
            <person name="Shu S."/>
            <person name="Juenger T.E."/>
            <person name="Schmutz J."/>
        </authorList>
    </citation>
    <scope>NUCLEOTIDE SEQUENCE</scope>
    <source>
        <strain evidence="3">AP13</strain>
    </source>
</reference>
<dbReference type="SUPFAM" id="SSF81383">
    <property type="entry name" value="F-box domain"/>
    <property type="match status" value="1"/>
</dbReference>